<evidence type="ECO:0000256" key="5">
    <source>
        <dbReference type="ARBA" id="ARBA00023136"/>
    </source>
</evidence>
<feature type="transmembrane region" description="Helical" evidence="6">
    <location>
        <begin position="199"/>
        <end position="216"/>
    </location>
</feature>
<dbReference type="PANTHER" id="PTHR23504">
    <property type="entry name" value="MAJOR FACILITATOR SUPERFAMILY DOMAIN-CONTAINING PROTEIN 10"/>
    <property type="match status" value="1"/>
</dbReference>
<proteinExistence type="predicted"/>
<keyword evidence="4 6" id="KW-1133">Transmembrane helix</keyword>
<comment type="subcellular location">
    <subcellularLocation>
        <location evidence="1">Membrane</location>
        <topology evidence="1">Multi-pass membrane protein</topology>
    </subcellularLocation>
</comment>
<dbReference type="PRINTS" id="PR01035">
    <property type="entry name" value="TCRTETA"/>
</dbReference>
<evidence type="ECO:0000256" key="2">
    <source>
        <dbReference type="ARBA" id="ARBA00022448"/>
    </source>
</evidence>
<feature type="transmembrane region" description="Helical" evidence="6">
    <location>
        <begin position="299"/>
        <end position="321"/>
    </location>
</feature>
<keyword evidence="2" id="KW-0813">Transport</keyword>
<dbReference type="Proteomes" id="UP000188533">
    <property type="component" value="Unassembled WGS sequence"/>
</dbReference>
<dbReference type="CDD" id="cd17330">
    <property type="entry name" value="MFS_SLC46_TetA_like"/>
    <property type="match status" value="1"/>
</dbReference>
<organism evidence="8 9">
    <name type="scientific">Lentinula edodes</name>
    <name type="common">Shiitake mushroom</name>
    <name type="synonym">Lentinus edodes</name>
    <dbReference type="NCBI Taxonomy" id="5353"/>
    <lineage>
        <taxon>Eukaryota</taxon>
        <taxon>Fungi</taxon>
        <taxon>Dikarya</taxon>
        <taxon>Basidiomycota</taxon>
        <taxon>Agaricomycotina</taxon>
        <taxon>Agaricomycetes</taxon>
        <taxon>Agaricomycetidae</taxon>
        <taxon>Agaricales</taxon>
        <taxon>Marasmiineae</taxon>
        <taxon>Omphalotaceae</taxon>
        <taxon>Lentinula</taxon>
    </lineage>
</organism>
<feature type="transmembrane region" description="Helical" evidence="6">
    <location>
        <begin position="426"/>
        <end position="447"/>
    </location>
</feature>
<feature type="transmembrane region" description="Helical" evidence="6">
    <location>
        <begin position="259"/>
        <end position="279"/>
    </location>
</feature>
<name>A0A1Q3E7D5_LENED</name>
<keyword evidence="3 6" id="KW-0812">Transmembrane</keyword>
<feature type="transmembrane region" description="Helical" evidence="6">
    <location>
        <begin position="356"/>
        <end position="383"/>
    </location>
</feature>
<keyword evidence="9" id="KW-1185">Reference proteome</keyword>
<dbReference type="SUPFAM" id="SSF103473">
    <property type="entry name" value="MFS general substrate transporter"/>
    <property type="match status" value="1"/>
</dbReference>
<gene>
    <name evidence="8" type="ORF">LENED_004854</name>
</gene>
<dbReference type="InterPro" id="IPR011701">
    <property type="entry name" value="MFS"/>
</dbReference>
<protein>
    <submittedName>
        <fullName evidence="8">MFS general substrate transporter</fullName>
    </submittedName>
</protein>
<reference evidence="8 9" key="1">
    <citation type="submission" date="2016-08" db="EMBL/GenBank/DDBJ databases">
        <authorList>
            <consortium name="Lentinula edodes genome sequencing consortium"/>
            <person name="Sakamoto Y."/>
            <person name="Nakade K."/>
            <person name="Sato S."/>
            <person name="Yoshida Y."/>
            <person name="Miyazaki K."/>
            <person name="Natsume S."/>
            <person name="Konno N."/>
        </authorList>
    </citation>
    <scope>NUCLEOTIDE SEQUENCE [LARGE SCALE GENOMIC DNA]</scope>
    <source>
        <strain evidence="8 9">NBRC 111202</strain>
    </source>
</reference>
<dbReference type="InterPro" id="IPR001958">
    <property type="entry name" value="Tet-R_TetA/multi-R_MdtG-like"/>
</dbReference>
<evidence type="ECO:0000259" key="7">
    <source>
        <dbReference type="PROSITE" id="PS50850"/>
    </source>
</evidence>
<reference evidence="8 9" key="2">
    <citation type="submission" date="2017-02" db="EMBL/GenBank/DDBJ databases">
        <title>A genome survey and senescence transcriptome analysis in Lentinula edodes.</title>
        <authorList>
            <person name="Sakamoto Y."/>
            <person name="Nakade K."/>
            <person name="Sato S."/>
            <person name="Yoshida Y."/>
            <person name="Miyazaki K."/>
            <person name="Natsume S."/>
            <person name="Konno N."/>
        </authorList>
    </citation>
    <scope>NUCLEOTIDE SEQUENCE [LARGE SCALE GENOMIC DNA]</scope>
    <source>
        <strain evidence="8 9">NBRC 111202</strain>
    </source>
</reference>
<feature type="transmembrane region" description="Helical" evidence="6">
    <location>
        <begin position="395"/>
        <end position="414"/>
    </location>
</feature>
<accession>A0A1Q3E7D5</accession>
<dbReference type="EMBL" id="BDGU01000133">
    <property type="protein sequence ID" value="GAW03152.1"/>
    <property type="molecule type" value="Genomic_DNA"/>
</dbReference>
<feature type="domain" description="Major facilitator superfamily (MFS) profile" evidence="7">
    <location>
        <begin position="127"/>
        <end position="626"/>
    </location>
</feature>
<evidence type="ECO:0000313" key="9">
    <source>
        <dbReference type="Proteomes" id="UP000188533"/>
    </source>
</evidence>
<evidence type="ECO:0000313" key="8">
    <source>
        <dbReference type="EMBL" id="GAW03152.1"/>
    </source>
</evidence>
<keyword evidence="5 6" id="KW-0472">Membrane</keyword>
<feature type="transmembrane region" description="Helical" evidence="6">
    <location>
        <begin position="228"/>
        <end position="247"/>
    </location>
</feature>
<evidence type="ECO:0000256" key="4">
    <source>
        <dbReference type="ARBA" id="ARBA00022989"/>
    </source>
</evidence>
<dbReference type="GO" id="GO:0022857">
    <property type="term" value="F:transmembrane transporter activity"/>
    <property type="evidence" value="ECO:0007669"/>
    <property type="project" value="InterPro"/>
</dbReference>
<feature type="transmembrane region" description="Helical" evidence="6">
    <location>
        <begin position="467"/>
        <end position="491"/>
    </location>
</feature>
<evidence type="ECO:0000256" key="3">
    <source>
        <dbReference type="ARBA" id="ARBA00022692"/>
    </source>
</evidence>
<sequence>MLKCRILCRIKSTFWNTSISRGHIDLPDHECNTSSLLHFELLSLDGLKCRNNYVAQTLDAYISALDLIFHVVPKQLRLFLQTSDQNQKFLFLYRSLNETTPLLNDAQHDPEDQDSPVKKATPLPIAQLLIVCAIRLMDPIAFTQIFPYINEFIAFLKLTDDPSQTGFYSGLVESTFAVTQFLAIYQWSKLSNKIGRRPVIMVGTFGVALSTMYFGLSSSLTDLLLSRAIGGIFGGTVSVVQSVVGEITDASNQAAAFPIYGLVWPIGGITGPFIGGVLSNPAEKYGSIFQNSVFSRHPYFLPCLVAGIIALSGVLIGYIYLEETLRKKTRNGSQDSFIDDHEPTLRELLSIPIIRALSISAFALNFNGTAFDVLFVLFCYTPIKDGGLAFSPSTIGFTLSSSGLISSAMQIFIMPVILKRIEASRIYNISIAAWPIVFAIIPILNVIARHGLVEGTGNLDVWSNVKLWTGILLVLAISKVGGMAYSVSLILTKSNVSTPAVLAVSNGVMSCSMSLARIISPALASSVFALSHRSPVFSNADERSIPKCEKGWSLQGAGVSRPSSWVEFKSWKEGPNELEERRLFDDEAPRYMSRWGMQTECFADDPIRTQLRIETSGLKPFRRWIL</sequence>
<dbReference type="PROSITE" id="PS50850">
    <property type="entry name" value="MFS"/>
    <property type="match status" value="1"/>
</dbReference>
<dbReference type="AlphaFoldDB" id="A0A1Q3E7D5"/>
<dbReference type="Gene3D" id="1.20.1250.20">
    <property type="entry name" value="MFS general substrate transporter like domains"/>
    <property type="match status" value="1"/>
</dbReference>
<comment type="caution">
    <text evidence="8">The sequence shown here is derived from an EMBL/GenBank/DDBJ whole genome shotgun (WGS) entry which is preliminary data.</text>
</comment>
<dbReference type="PANTHER" id="PTHR23504:SF15">
    <property type="entry name" value="MAJOR FACILITATOR SUPERFAMILY (MFS) PROFILE DOMAIN-CONTAINING PROTEIN"/>
    <property type="match status" value="1"/>
</dbReference>
<evidence type="ECO:0000256" key="1">
    <source>
        <dbReference type="ARBA" id="ARBA00004141"/>
    </source>
</evidence>
<dbReference type="InterPro" id="IPR020846">
    <property type="entry name" value="MFS_dom"/>
</dbReference>
<dbReference type="Pfam" id="PF07690">
    <property type="entry name" value="MFS_1"/>
    <property type="match status" value="1"/>
</dbReference>
<dbReference type="GO" id="GO:0016020">
    <property type="term" value="C:membrane"/>
    <property type="evidence" value="ECO:0007669"/>
    <property type="project" value="UniProtKB-SubCell"/>
</dbReference>
<evidence type="ECO:0000256" key="6">
    <source>
        <dbReference type="SAM" id="Phobius"/>
    </source>
</evidence>
<dbReference type="InterPro" id="IPR036259">
    <property type="entry name" value="MFS_trans_sf"/>
</dbReference>